<dbReference type="InterPro" id="IPR001789">
    <property type="entry name" value="Sig_transdc_resp-reg_receiver"/>
</dbReference>
<dbReference type="PRINTS" id="PR00344">
    <property type="entry name" value="BCTRLSENSOR"/>
</dbReference>
<dbReference type="Pfam" id="PF09984">
    <property type="entry name" value="sCache_4"/>
    <property type="match status" value="1"/>
</dbReference>
<dbReference type="InterPro" id="IPR036641">
    <property type="entry name" value="HPT_dom_sf"/>
</dbReference>
<dbReference type="InterPro" id="IPR011006">
    <property type="entry name" value="CheY-like_superfamily"/>
</dbReference>
<evidence type="ECO:0000256" key="12">
    <source>
        <dbReference type="ARBA" id="ARBA00022989"/>
    </source>
</evidence>
<dbReference type="EMBL" id="PIFK01000028">
    <property type="protein sequence ID" value="PTP32462.1"/>
    <property type="molecule type" value="Genomic_DNA"/>
</dbReference>
<dbReference type="Pfam" id="PF01627">
    <property type="entry name" value="Hpt"/>
    <property type="match status" value="1"/>
</dbReference>
<dbReference type="Pfam" id="PF02518">
    <property type="entry name" value="HATPase_c"/>
    <property type="match status" value="1"/>
</dbReference>
<dbReference type="InterPro" id="IPR036890">
    <property type="entry name" value="HATPase_C_sf"/>
</dbReference>
<protein>
    <recommendedName>
        <fullName evidence="3">histidine kinase</fullName>
        <ecNumber evidence="3">2.7.13.3</ecNumber>
    </recommendedName>
</protein>
<evidence type="ECO:0000256" key="7">
    <source>
        <dbReference type="ARBA" id="ARBA00022692"/>
    </source>
</evidence>
<dbReference type="Pfam" id="PF00512">
    <property type="entry name" value="HisKA"/>
    <property type="match status" value="1"/>
</dbReference>
<dbReference type="FunFam" id="3.30.565.10:FF:000010">
    <property type="entry name" value="Sensor histidine kinase RcsC"/>
    <property type="match status" value="1"/>
</dbReference>
<dbReference type="InterPro" id="IPR004358">
    <property type="entry name" value="Sig_transdc_His_kin-like_C"/>
</dbReference>
<evidence type="ECO:0000313" key="23">
    <source>
        <dbReference type="EMBL" id="PTP32462.1"/>
    </source>
</evidence>
<keyword evidence="10" id="KW-0378">Hydrolase</keyword>
<feature type="domain" description="Response regulatory" evidence="20">
    <location>
        <begin position="667"/>
        <end position="783"/>
    </location>
</feature>
<dbReference type="InterPro" id="IPR003594">
    <property type="entry name" value="HATPase_dom"/>
</dbReference>
<evidence type="ECO:0000259" key="19">
    <source>
        <dbReference type="PROSITE" id="PS50109"/>
    </source>
</evidence>
<dbReference type="InterPro" id="IPR036097">
    <property type="entry name" value="HisK_dim/P_sf"/>
</dbReference>
<dbReference type="GO" id="GO:0005886">
    <property type="term" value="C:plasma membrane"/>
    <property type="evidence" value="ECO:0007669"/>
    <property type="project" value="UniProtKB-SubCell"/>
</dbReference>
<dbReference type="RefSeq" id="WP_102504434.1">
    <property type="nucleotide sequence ID" value="NZ_CAWNUH010000196.1"/>
</dbReference>
<evidence type="ECO:0000256" key="13">
    <source>
        <dbReference type="ARBA" id="ARBA00023012"/>
    </source>
</evidence>
<dbReference type="CDD" id="cd00082">
    <property type="entry name" value="HisKA"/>
    <property type="match status" value="1"/>
</dbReference>
<keyword evidence="4" id="KW-1003">Cell membrane</keyword>
<reference evidence="23 24" key="1">
    <citation type="submission" date="2017-11" db="EMBL/GenBank/DDBJ databases">
        <title>Population delineation of vibrios coincides with oyster pathogenicity.</title>
        <authorList>
            <person name="Bruto M."/>
            <person name="Labreuche Y."/>
            <person name="James A."/>
            <person name="Piel D."/>
            <person name="Chenivesse S."/>
            <person name="Petton B."/>
            <person name="Polz M.F."/>
            <person name="Le Roux F."/>
        </authorList>
    </citation>
    <scope>NUCLEOTIDE SEQUENCE [LARGE SCALE GENOMIC DNA]</scope>
    <source>
        <strain evidence="23 24">FF_144</strain>
    </source>
</reference>
<dbReference type="SUPFAM" id="SSF52172">
    <property type="entry name" value="CheY-like"/>
    <property type="match status" value="1"/>
</dbReference>
<dbReference type="InterPro" id="IPR003661">
    <property type="entry name" value="HisK_dim/P_dom"/>
</dbReference>
<evidence type="ECO:0000259" key="21">
    <source>
        <dbReference type="PROSITE" id="PS50885"/>
    </source>
</evidence>
<evidence type="ECO:0000256" key="1">
    <source>
        <dbReference type="ARBA" id="ARBA00000085"/>
    </source>
</evidence>
<dbReference type="SMART" id="SM00073">
    <property type="entry name" value="HPT"/>
    <property type="match status" value="1"/>
</dbReference>
<evidence type="ECO:0000256" key="5">
    <source>
        <dbReference type="ARBA" id="ARBA00022553"/>
    </source>
</evidence>
<dbReference type="GO" id="GO:0000155">
    <property type="term" value="F:phosphorelay sensor kinase activity"/>
    <property type="evidence" value="ECO:0007669"/>
    <property type="project" value="InterPro"/>
</dbReference>
<dbReference type="NCBIfam" id="NF008318">
    <property type="entry name" value="PRK11107.1"/>
    <property type="match status" value="1"/>
</dbReference>
<dbReference type="InterPro" id="IPR019247">
    <property type="entry name" value="Histidine_kinase_BarA_N"/>
</dbReference>
<comment type="catalytic activity">
    <reaction evidence="1">
        <text>ATP + protein L-histidine = ADP + protein N-phospho-L-histidine.</text>
        <dbReference type="EC" id="2.7.13.3"/>
    </reaction>
</comment>
<dbReference type="PROSITE" id="PS50885">
    <property type="entry name" value="HAMP"/>
    <property type="match status" value="1"/>
</dbReference>
<evidence type="ECO:0000259" key="22">
    <source>
        <dbReference type="PROSITE" id="PS50894"/>
    </source>
</evidence>
<sequence>MTRYGLRARVITLTLAPTLIIGLLLSAFFSFNRYQDLEGQVVNTGTSIIEPLAIASESGMKLESRESVRQLISYAHRKNSKLVRSIAVFDERHELFVTSNFHPDFESLTYPKDKPIPHLSSSNLLDNTLILRTPIIAEGQYINSANGQSQANQAIGYIAIELDLSSLRLQQYQEVFSAFLVLILGLGLSGVFAFRLMHDVTQPITHMKNMVDRIRRGHLDVRIEGKMHGELDSLKNGINAMAVSLSEYHVEMQHSIDQATSDLRETLEQLEIQNVELDIAKKRAQEAARVKSEFLANMSHELRTPLNGVIGFTRQMLKTHLSTSQTDYLQTIERSANNLLSIINDILDFSKLEAGKLALENIPFEFQASLEEVVNLQATNAHEKGLELTLKIDPKVPPGVVGDPLRIQQILTNLVGNSIKFTERGNIDISVELRSQSEDSIELQFMVRDTGIGISERQQAQLFQAFSQADASISRRYGGTGLGLVITQKLVSQMGGEISLTSRLHQGSTFWFTLRLSTTDMPMTELIETQCLQDKQLLLIEPNMQAASITQQILTQEGLVVTYRSVMPDESTSYDYVLLNLAANQEYQFDTVSGWAIGAKKIAQNVIIGTPSTELALGEQLMKEVDVQCITKPLSRKKLLQTLISNQAPTLIAPAIETHSEEKLPLTVLAVDDNPANLKLITALLKERVETVISCTSGQKAIDKAKETPFDIIFMDIQMPQMDGVTACKNIKELANNANTPVIAVTAHAMVGERDRLLEAGMDDYLTKPIEEHVLQQVLIHWSPTSEVEHIEKIDPAHPAVSAGVDNSSVSDSEANVHKNIIIDWQAAMKQAANKEDLARDMLQMLVDFIPEVYEAAEKAIEDSDYPVEALTHIIHKMHGSSSYSGVPRLKSVCATIEKELRSGTSVEDIEPELFELQDELDKVQATAIHYLKPAKT</sequence>
<dbReference type="EC" id="2.7.13.3" evidence="3"/>
<dbReference type="PANTHER" id="PTHR45339:SF5">
    <property type="entry name" value="HISTIDINE KINASE"/>
    <property type="match status" value="1"/>
</dbReference>
<feature type="coiled-coil region" evidence="17">
    <location>
        <begin position="256"/>
        <end position="287"/>
    </location>
</feature>
<dbReference type="PANTHER" id="PTHR45339">
    <property type="entry name" value="HYBRID SIGNAL TRANSDUCTION HISTIDINE KINASE J"/>
    <property type="match status" value="1"/>
</dbReference>
<feature type="domain" description="HPt" evidence="22">
    <location>
        <begin position="835"/>
        <end position="937"/>
    </location>
</feature>
<dbReference type="SMART" id="SM00448">
    <property type="entry name" value="REC"/>
    <property type="match status" value="1"/>
</dbReference>
<evidence type="ECO:0000256" key="11">
    <source>
        <dbReference type="ARBA" id="ARBA00022840"/>
    </source>
</evidence>
<evidence type="ECO:0000256" key="14">
    <source>
        <dbReference type="ARBA" id="ARBA00023136"/>
    </source>
</evidence>
<keyword evidence="12 18" id="KW-1133">Transmembrane helix</keyword>
<name>A0A2N7KPW4_VIBSP</name>
<dbReference type="PROSITE" id="PS50894">
    <property type="entry name" value="HPT"/>
    <property type="match status" value="1"/>
</dbReference>
<keyword evidence="11" id="KW-0067">ATP-binding</keyword>
<dbReference type="GO" id="GO:0005524">
    <property type="term" value="F:ATP binding"/>
    <property type="evidence" value="ECO:0007669"/>
    <property type="project" value="UniProtKB-KW"/>
</dbReference>
<evidence type="ECO:0000256" key="18">
    <source>
        <dbReference type="SAM" id="Phobius"/>
    </source>
</evidence>
<keyword evidence="8" id="KW-0547">Nucleotide-binding</keyword>
<dbReference type="SMART" id="SM00388">
    <property type="entry name" value="HisKA"/>
    <property type="match status" value="1"/>
</dbReference>
<feature type="transmembrane region" description="Helical" evidence="18">
    <location>
        <begin position="6"/>
        <end position="29"/>
    </location>
</feature>
<evidence type="ECO:0000313" key="24">
    <source>
        <dbReference type="Proteomes" id="UP000244197"/>
    </source>
</evidence>
<dbReference type="Proteomes" id="UP000244197">
    <property type="component" value="Unassembled WGS sequence"/>
</dbReference>
<feature type="modified residue" description="4-aspartylphosphate" evidence="16">
    <location>
        <position position="716"/>
    </location>
</feature>
<dbReference type="PROSITE" id="PS50109">
    <property type="entry name" value="HIS_KIN"/>
    <property type="match status" value="1"/>
</dbReference>
<keyword evidence="7 18" id="KW-0812">Transmembrane</keyword>
<dbReference type="InterPro" id="IPR008207">
    <property type="entry name" value="Sig_transdc_His_kin_Hpt_dom"/>
</dbReference>
<keyword evidence="13" id="KW-0902">Two-component regulatory system</keyword>
<dbReference type="SUPFAM" id="SSF158472">
    <property type="entry name" value="HAMP domain-like"/>
    <property type="match status" value="1"/>
</dbReference>
<dbReference type="Gene3D" id="6.10.340.10">
    <property type="match status" value="1"/>
</dbReference>
<dbReference type="Pfam" id="PF00672">
    <property type="entry name" value="HAMP"/>
    <property type="match status" value="1"/>
</dbReference>
<dbReference type="Gene3D" id="3.30.565.10">
    <property type="entry name" value="Histidine kinase-like ATPase, C-terminal domain"/>
    <property type="match status" value="1"/>
</dbReference>
<feature type="domain" description="Histidine kinase" evidence="19">
    <location>
        <begin position="297"/>
        <end position="518"/>
    </location>
</feature>
<dbReference type="PROSITE" id="PS50110">
    <property type="entry name" value="RESPONSE_REGULATORY"/>
    <property type="match status" value="1"/>
</dbReference>
<dbReference type="CDD" id="cd17546">
    <property type="entry name" value="REC_hyHK_CKI1_RcsC-like"/>
    <property type="match status" value="1"/>
</dbReference>
<dbReference type="Pfam" id="PF00072">
    <property type="entry name" value="Response_reg"/>
    <property type="match status" value="1"/>
</dbReference>
<keyword evidence="14 18" id="KW-0472">Membrane</keyword>
<dbReference type="Gene3D" id="3.40.50.2300">
    <property type="match status" value="1"/>
</dbReference>
<keyword evidence="17" id="KW-0175">Coiled coil</keyword>
<comment type="caution">
    <text evidence="23">The sequence shown here is derived from an EMBL/GenBank/DDBJ whole genome shotgun (WGS) entry which is preliminary data.</text>
</comment>
<evidence type="ECO:0000256" key="8">
    <source>
        <dbReference type="ARBA" id="ARBA00022741"/>
    </source>
</evidence>
<dbReference type="InterPro" id="IPR005467">
    <property type="entry name" value="His_kinase_dom"/>
</dbReference>
<evidence type="ECO:0000256" key="17">
    <source>
        <dbReference type="SAM" id="Coils"/>
    </source>
</evidence>
<dbReference type="Gene3D" id="1.10.287.130">
    <property type="match status" value="1"/>
</dbReference>
<dbReference type="SUPFAM" id="SSF47384">
    <property type="entry name" value="Homodimeric domain of signal transducing histidine kinase"/>
    <property type="match status" value="1"/>
</dbReference>
<feature type="transmembrane region" description="Helical" evidence="18">
    <location>
        <begin position="175"/>
        <end position="197"/>
    </location>
</feature>
<comment type="subcellular location">
    <subcellularLocation>
        <location evidence="2">Cell membrane</location>
        <topology evidence="2">Multi-pass membrane protein</topology>
    </subcellularLocation>
</comment>
<feature type="modified residue" description="Phosphohistidine" evidence="15">
    <location>
        <position position="876"/>
    </location>
</feature>
<dbReference type="SMART" id="SM00304">
    <property type="entry name" value="HAMP"/>
    <property type="match status" value="1"/>
</dbReference>
<dbReference type="SMART" id="SM00387">
    <property type="entry name" value="HATPase_c"/>
    <property type="match status" value="1"/>
</dbReference>
<dbReference type="InterPro" id="IPR003660">
    <property type="entry name" value="HAMP_dom"/>
</dbReference>
<accession>A0A2N7KPW4</accession>
<proteinExistence type="predicted"/>
<gene>
    <name evidence="23" type="ORF">CWO07_14885</name>
</gene>
<dbReference type="FunFam" id="1.10.287.130:FF:000003">
    <property type="entry name" value="Histidine kinase"/>
    <property type="match status" value="1"/>
</dbReference>
<keyword evidence="6" id="KW-0808">Transferase</keyword>
<feature type="domain" description="HAMP" evidence="21">
    <location>
        <begin position="198"/>
        <end position="250"/>
    </location>
</feature>
<evidence type="ECO:0000259" key="20">
    <source>
        <dbReference type="PROSITE" id="PS50110"/>
    </source>
</evidence>
<evidence type="ECO:0000256" key="4">
    <source>
        <dbReference type="ARBA" id="ARBA00022475"/>
    </source>
</evidence>
<evidence type="ECO:0000256" key="16">
    <source>
        <dbReference type="PROSITE-ProRule" id="PRU00169"/>
    </source>
</evidence>
<dbReference type="SUPFAM" id="SSF47226">
    <property type="entry name" value="Histidine-containing phosphotransfer domain, HPT domain"/>
    <property type="match status" value="1"/>
</dbReference>
<organism evidence="23 24">
    <name type="scientific">Vibrio splendidus</name>
    <dbReference type="NCBI Taxonomy" id="29497"/>
    <lineage>
        <taxon>Bacteria</taxon>
        <taxon>Pseudomonadati</taxon>
        <taxon>Pseudomonadota</taxon>
        <taxon>Gammaproteobacteria</taxon>
        <taxon>Vibrionales</taxon>
        <taxon>Vibrionaceae</taxon>
        <taxon>Vibrio</taxon>
    </lineage>
</organism>
<keyword evidence="9 23" id="KW-0418">Kinase</keyword>
<evidence type="ECO:0000256" key="10">
    <source>
        <dbReference type="ARBA" id="ARBA00022801"/>
    </source>
</evidence>
<evidence type="ECO:0000256" key="15">
    <source>
        <dbReference type="PROSITE-ProRule" id="PRU00110"/>
    </source>
</evidence>
<evidence type="ECO:0000256" key="3">
    <source>
        <dbReference type="ARBA" id="ARBA00012438"/>
    </source>
</evidence>
<dbReference type="Gene3D" id="1.20.120.160">
    <property type="entry name" value="HPT domain"/>
    <property type="match status" value="1"/>
</dbReference>
<dbReference type="CDD" id="cd16922">
    <property type="entry name" value="HATPase_EvgS-ArcB-TorS-like"/>
    <property type="match status" value="1"/>
</dbReference>
<evidence type="ECO:0000256" key="9">
    <source>
        <dbReference type="ARBA" id="ARBA00022777"/>
    </source>
</evidence>
<evidence type="ECO:0000256" key="2">
    <source>
        <dbReference type="ARBA" id="ARBA00004651"/>
    </source>
</evidence>
<keyword evidence="5 16" id="KW-0597">Phosphoprotein</keyword>
<evidence type="ECO:0000256" key="6">
    <source>
        <dbReference type="ARBA" id="ARBA00022679"/>
    </source>
</evidence>
<dbReference type="AlphaFoldDB" id="A0A2N7KPW4"/>
<dbReference type="CDD" id="cd06225">
    <property type="entry name" value="HAMP"/>
    <property type="match status" value="1"/>
</dbReference>
<dbReference type="SUPFAM" id="SSF55874">
    <property type="entry name" value="ATPase domain of HSP90 chaperone/DNA topoisomerase II/histidine kinase"/>
    <property type="match status" value="1"/>
</dbReference>
<dbReference type="GO" id="GO:0016787">
    <property type="term" value="F:hydrolase activity"/>
    <property type="evidence" value="ECO:0007669"/>
    <property type="project" value="UniProtKB-KW"/>
</dbReference>